<keyword evidence="2" id="KW-0378">Hydrolase</keyword>
<dbReference type="SUPFAM" id="SSF53649">
    <property type="entry name" value="Alkaline phosphatase-like"/>
    <property type="match status" value="1"/>
</dbReference>
<dbReference type="InterPro" id="IPR017850">
    <property type="entry name" value="Alkaline_phosphatase_core_sf"/>
</dbReference>
<dbReference type="InterPro" id="IPR005135">
    <property type="entry name" value="Endo/exonuclease/phosphatase"/>
</dbReference>
<sequence>MKSPAGEAGEPGLILIQIDGLARTQFERALEAGQLPFLRKLIRRKHFTLETFYAGVPSTTPAVQGEIFFGVRAAVPSFQFLRRSEGRDFRMYEADSANTIEEELLEKCPDPLLAGGHAYSNIYRAGAETRYCSRDFATSELFRRLHPLKLLVFGIIYLPKLLRMVVLSVIEFGLAIADALRGLYDREDVFKEITFVPARIAVCVVLREAIRFRVLLDIERGVRVIHANFLGYDEQAHRRGPDSAFAHWSLKAIDSAIRDIYKAAADSRYRDYELMVYSDHGQEKSTPYVKLHGRELDEALREVFATGPLAGTEIWSRKMSEFLGSTVDRYRQWFGASRKPPVSEAAPDPGSQIVVTAMGPVGHLYFPRIPEDGAMVGYARDLVQKARIPLVILPKGDGGVVRAFTRSGEWKLPEDRAEILGKDHPFLDEAADDLLALAAQPDAGDIVFSGWSPHEDPLTFPLENGAHGGPGSEETRGFLLVPDRIRRWHVSHLANTRQRVRGEDLRQIVMHYLGRDGKREEFVPEMAREVPTGTLRVMTYNIHSCVGIDSKIRPERIARVINHFDPDIVAVQEVDCHRPRSGGHDQAQLIADHLRMNHVFQTMLGENEERYGIAVFSKYPVEIVKAGLLTEAVPNRYREARGAIWVKLKQEGGGHIHLINTHFGLGKQERFQQLRALIGTGWLGSIPEEEPVVLCGDFNSGPRSKVFRMLTGLRDAQSQVHGFRPRPTFSSVNPVLRLDHVFVSKHFDVKSIEVPRTPTAVVASDHLPLCVELSLREPS</sequence>
<dbReference type="GO" id="GO:0004519">
    <property type="term" value="F:endonuclease activity"/>
    <property type="evidence" value="ECO:0007669"/>
    <property type="project" value="UniProtKB-KW"/>
</dbReference>
<organism evidence="2 3">
    <name type="scientific">Luteolibacter yonseiensis</name>
    <dbReference type="NCBI Taxonomy" id="1144680"/>
    <lineage>
        <taxon>Bacteria</taxon>
        <taxon>Pseudomonadati</taxon>
        <taxon>Verrucomicrobiota</taxon>
        <taxon>Verrucomicrobiia</taxon>
        <taxon>Verrucomicrobiales</taxon>
        <taxon>Verrucomicrobiaceae</taxon>
        <taxon>Luteolibacter</taxon>
    </lineage>
</organism>
<dbReference type="RefSeq" id="WP_200351962.1">
    <property type="nucleotide sequence ID" value="NZ_JAENIK010000011.1"/>
</dbReference>
<protein>
    <submittedName>
        <fullName evidence="2">Endonuclease/exonuclease/phosphatase family protein</fullName>
    </submittedName>
</protein>
<keyword evidence="3" id="KW-1185">Reference proteome</keyword>
<dbReference type="Pfam" id="PF03372">
    <property type="entry name" value="Exo_endo_phos"/>
    <property type="match status" value="1"/>
</dbReference>
<dbReference type="PANTHER" id="PTHR14859">
    <property type="entry name" value="CALCOFLUOR WHITE HYPERSENSITIVE PROTEIN PRECURSOR"/>
    <property type="match status" value="1"/>
</dbReference>
<evidence type="ECO:0000259" key="1">
    <source>
        <dbReference type="Pfam" id="PF03372"/>
    </source>
</evidence>
<evidence type="ECO:0000313" key="3">
    <source>
        <dbReference type="Proteomes" id="UP000600139"/>
    </source>
</evidence>
<dbReference type="Gene3D" id="3.40.720.10">
    <property type="entry name" value="Alkaline Phosphatase, subunit A"/>
    <property type="match status" value="2"/>
</dbReference>
<comment type="caution">
    <text evidence="2">The sequence shown here is derived from an EMBL/GenBank/DDBJ whole genome shotgun (WGS) entry which is preliminary data.</text>
</comment>
<accession>A0A934VCD0</accession>
<dbReference type="EMBL" id="JAENIK010000011">
    <property type="protein sequence ID" value="MBK1817040.1"/>
    <property type="molecule type" value="Genomic_DNA"/>
</dbReference>
<dbReference type="AlphaFoldDB" id="A0A934VCD0"/>
<keyword evidence="2" id="KW-0540">Nuclease</keyword>
<dbReference type="InterPro" id="IPR051916">
    <property type="entry name" value="GPI-anchor_lipid_remodeler"/>
</dbReference>
<dbReference type="InterPro" id="IPR002591">
    <property type="entry name" value="Phosphodiest/P_Trfase"/>
</dbReference>
<dbReference type="InterPro" id="IPR036691">
    <property type="entry name" value="Endo/exonu/phosph_ase_sf"/>
</dbReference>
<dbReference type="Proteomes" id="UP000600139">
    <property type="component" value="Unassembled WGS sequence"/>
</dbReference>
<evidence type="ECO:0000313" key="2">
    <source>
        <dbReference type="EMBL" id="MBK1817040.1"/>
    </source>
</evidence>
<feature type="domain" description="Endonuclease/exonuclease/phosphatase" evidence="1">
    <location>
        <begin position="538"/>
        <end position="766"/>
    </location>
</feature>
<keyword evidence="2" id="KW-0255">Endonuclease</keyword>
<dbReference type="SUPFAM" id="SSF56219">
    <property type="entry name" value="DNase I-like"/>
    <property type="match status" value="1"/>
</dbReference>
<dbReference type="PANTHER" id="PTHR14859:SF15">
    <property type="entry name" value="ENDONUCLEASE_EXONUCLEASE_PHOSPHATASE DOMAIN-CONTAINING PROTEIN"/>
    <property type="match status" value="1"/>
</dbReference>
<dbReference type="GO" id="GO:0006506">
    <property type="term" value="P:GPI anchor biosynthetic process"/>
    <property type="evidence" value="ECO:0007669"/>
    <property type="project" value="TreeGrafter"/>
</dbReference>
<reference evidence="2" key="1">
    <citation type="submission" date="2021-01" db="EMBL/GenBank/DDBJ databases">
        <title>Modified the classification status of verrucomicrobia.</title>
        <authorList>
            <person name="Feng X."/>
        </authorList>
    </citation>
    <scope>NUCLEOTIDE SEQUENCE</scope>
    <source>
        <strain evidence="2">JCM 18052</strain>
    </source>
</reference>
<gene>
    <name evidence="2" type="ORF">JIN84_15555</name>
</gene>
<dbReference type="Pfam" id="PF01663">
    <property type="entry name" value="Phosphodiest"/>
    <property type="match status" value="1"/>
</dbReference>
<dbReference type="Gene3D" id="3.60.10.10">
    <property type="entry name" value="Endonuclease/exonuclease/phosphatase"/>
    <property type="match status" value="1"/>
</dbReference>
<dbReference type="GO" id="GO:0016020">
    <property type="term" value="C:membrane"/>
    <property type="evidence" value="ECO:0007669"/>
    <property type="project" value="GOC"/>
</dbReference>
<proteinExistence type="predicted"/>
<name>A0A934VCD0_9BACT</name>